<sequence length="671" mass="75617">MNERGFREWLEANYRPNTVNTKLSEARKLAAAYGDLDNAFDADRLEAVMRTLTYSSKDSAQGRPAPSKLQLNSSNIYRDLSNFRTTISYYRNYRDGTSRRPKLTLTREAVEKAMDEYDALGFEEFMSAYNFGTSLSHWAVRGDRRYPSKAIVGVAHQYLPSGAPLDNEQFGGSDARRELQRLGYLVEAASKEAATPNRRFWIEKTIVSGRRDRESGEHRLGRALWSPQRSKSGGDIYASMREVQPGDVVFHLTDNIAIAGVSIVDATVDDTFRGIAGTAWEGDAYRIALKDFEELAPPLERNAFLATEPFATELSELVRAGASRLFYNRKLELNQGAYLTEATPTLLSILNRAYYAFSGKQLPYFEIETGNGANGEAAPNANEYSLDDALEELFIDRSEAEEIMLVWQAKQNVVLQGPPGVGKSFAAQRLAFAMLGAKDRDRLGFVQFHQSYSYEDFVEGYRPTADGFELRPGKFVEFCRRAEADPDRNYVFVIDEINRGNLSKILGELMLLIEADKRFPEWAIALASGKVPFHVPRNVYLLGLMNTADRSLAVVDYALRRRFAFINLVPKLSSPKLRAQLTAAGVSTSIASMLIQRIEALNTEIVADATTLGPGFEIGHSYFCSRPSDREDAWSWYQRIIRTEILYLLREYWFDAPTKVAQWESELLAPP</sequence>
<dbReference type="AlphaFoldDB" id="A0A9Q8Y740"/>
<evidence type="ECO:0000313" key="4">
    <source>
        <dbReference type="Proteomes" id="UP001055460"/>
    </source>
</evidence>
<dbReference type="InterPro" id="IPR058807">
    <property type="entry name" value="ScoMcrA_N"/>
</dbReference>
<reference evidence="3" key="1">
    <citation type="submission" date="2022-06" db="EMBL/GenBank/DDBJ databases">
        <title>Physiological and biochemical characterization and genomic elucidation of a strain of the genus Ensifer adhaerens M8 that combines arsenic oxidation and chromium reduction.</title>
        <authorList>
            <person name="Li X."/>
            <person name="Yu c."/>
        </authorList>
    </citation>
    <scope>NUCLEOTIDE SEQUENCE</scope>
    <source>
        <strain evidence="3">M8</strain>
    </source>
</reference>
<organism evidence="3 4">
    <name type="scientific">Ensifer adhaerens</name>
    <name type="common">Sinorhizobium morelense</name>
    <dbReference type="NCBI Taxonomy" id="106592"/>
    <lineage>
        <taxon>Bacteria</taxon>
        <taxon>Pseudomonadati</taxon>
        <taxon>Pseudomonadota</taxon>
        <taxon>Alphaproteobacteria</taxon>
        <taxon>Hyphomicrobiales</taxon>
        <taxon>Rhizobiaceae</taxon>
        <taxon>Sinorhizobium/Ensifer group</taxon>
        <taxon>Ensifer</taxon>
    </lineage>
</organism>
<gene>
    <name evidence="3" type="ORF">NE863_14035</name>
</gene>
<dbReference type="InterPro" id="IPR027417">
    <property type="entry name" value="P-loop_NTPase"/>
</dbReference>
<dbReference type="Pfam" id="PF07728">
    <property type="entry name" value="AAA_5"/>
    <property type="match status" value="1"/>
</dbReference>
<dbReference type="Proteomes" id="UP001055460">
    <property type="component" value="Chromosome"/>
</dbReference>
<dbReference type="InterPro" id="IPR052934">
    <property type="entry name" value="Methyl-DNA_Rec/Restrict_Enz"/>
</dbReference>
<dbReference type="GO" id="GO:0005524">
    <property type="term" value="F:ATP binding"/>
    <property type="evidence" value="ECO:0007669"/>
    <property type="project" value="InterPro"/>
</dbReference>
<name>A0A9Q8Y740_ENSAD</name>
<dbReference type="REBASE" id="637272">
    <property type="entry name" value="EadM8McrBCP"/>
</dbReference>
<proteinExistence type="predicted"/>
<accession>A0A9Q8Y740</accession>
<dbReference type="Pfam" id="PF26345">
    <property type="entry name" value="ScoMcrA_N"/>
    <property type="match status" value="1"/>
</dbReference>
<feature type="domain" description="ATPase dynein-related AAA" evidence="1">
    <location>
        <begin position="412"/>
        <end position="563"/>
    </location>
</feature>
<dbReference type="RefSeq" id="WP_110819219.1">
    <property type="nucleotide sequence ID" value="NZ_CP098807.1"/>
</dbReference>
<dbReference type="GO" id="GO:0016887">
    <property type="term" value="F:ATP hydrolysis activity"/>
    <property type="evidence" value="ECO:0007669"/>
    <property type="project" value="InterPro"/>
</dbReference>
<evidence type="ECO:0000259" key="1">
    <source>
        <dbReference type="Pfam" id="PF07728"/>
    </source>
</evidence>
<protein>
    <submittedName>
        <fullName evidence="3">AAA family ATPase</fullName>
    </submittedName>
</protein>
<dbReference type="PANTHER" id="PTHR37291">
    <property type="entry name" value="5-METHYLCYTOSINE-SPECIFIC RESTRICTION ENZYME B"/>
    <property type="match status" value="1"/>
</dbReference>
<evidence type="ECO:0000259" key="2">
    <source>
        <dbReference type="Pfam" id="PF26345"/>
    </source>
</evidence>
<dbReference type="InterPro" id="IPR011704">
    <property type="entry name" value="ATPase_dyneun-rel_AAA"/>
</dbReference>
<evidence type="ECO:0000313" key="3">
    <source>
        <dbReference type="EMBL" id="USJ22422.1"/>
    </source>
</evidence>
<dbReference type="SUPFAM" id="SSF52540">
    <property type="entry name" value="P-loop containing nucleoside triphosphate hydrolases"/>
    <property type="match status" value="1"/>
</dbReference>
<dbReference type="PANTHER" id="PTHR37291:SF1">
    <property type="entry name" value="TYPE IV METHYL-DIRECTED RESTRICTION ENZYME ECOKMCRB SUBUNIT"/>
    <property type="match status" value="1"/>
</dbReference>
<dbReference type="EMBL" id="CP098807">
    <property type="protein sequence ID" value="USJ22422.1"/>
    <property type="molecule type" value="Genomic_DNA"/>
</dbReference>
<dbReference type="Gene3D" id="3.40.50.300">
    <property type="entry name" value="P-loop containing nucleotide triphosphate hydrolases"/>
    <property type="match status" value="1"/>
</dbReference>
<feature type="domain" description="ScoMcrA-like N-terminal head" evidence="2">
    <location>
        <begin position="105"/>
        <end position="187"/>
    </location>
</feature>
<dbReference type="OrthoDB" id="9781481at2"/>